<feature type="compositionally biased region" description="Basic and acidic residues" evidence="1">
    <location>
        <begin position="7"/>
        <end position="19"/>
    </location>
</feature>
<proteinExistence type="predicted"/>
<comment type="caution">
    <text evidence="2">The sequence shown here is derived from an EMBL/GenBank/DDBJ whole genome shotgun (WGS) entry which is preliminary data.</text>
</comment>
<name>A0ABV8N5H2_9ACTN</name>
<dbReference type="EMBL" id="JBHSCF010000023">
    <property type="protein sequence ID" value="MFC4187397.1"/>
    <property type="molecule type" value="Genomic_DNA"/>
</dbReference>
<accession>A0ABV8N5H2</accession>
<dbReference type="RefSeq" id="WP_200694286.1">
    <property type="nucleotide sequence ID" value="NZ_BAAAYA010000006.1"/>
</dbReference>
<protein>
    <submittedName>
        <fullName evidence="2">Uncharacterized protein</fullName>
    </submittedName>
</protein>
<dbReference type="Proteomes" id="UP001595871">
    <property type="component" value="Unassembled WGS sequence"/>
</dbReference>
<evidence type="ECO:0000313" key="2">
    <source>
        <dbReference type="EMBL" id="MFC4187397.1"/>
    </source>
</evidence>
<keyword evidence="3" id="KW-1185">Reference proteome</keyword>
<evidence type="ECO:0000313" key="3">
    <source>
        <dbReference type="Proteomes" id="UP001595871"/>
    </source>
</evidence>
<sequence length="150" mass="16338">MSFEEEWAQRKDEVAERHATQMRLNQLPGDQGPTSPPPLLGSSNSPDLATTPAKKKAAANSIENNIEPGTRTAADAADESVRDAIAEFKGWETAAGLKKAHHQWDEQVERLMGRLSQEKSALRNTAILFSNNDLETEAAFAPLKSKVSGI</sequence>
<evidence type="ECO:0000256" key="1">
    <source>
        <dbReference type="SAM" id="MobiDB-lite"/>
    </source>
</evidence>
<reference evidence="3" key="1">
    <citation type="journal article" date="2019" name="Int. J. Syst. Evol. Microbiol.">
        <title>The Global Catalogue of Microorganisms (GCM) 10K type strain sequencing project: providing services to taxonomists for standard genome sequencing and annotation.</title>
        <authorList>
            <consortium name="The Broad Institute Genomics Platform"/>
            <consortium name="The Broad Institute Genome Sequencing Center for Infectious Disease"/>
            <person name="Wu L."/>
            <person name="Ma J."/>
        </authorList>
    </citation>
    <scope>NUCLEOTIDE SEQUENCE [LARGE SCALE GENOMIC DNA]</scope>
    <source>
        <strain evidence="3">CCM 3243</strain>
    </source>
</reference>
<feature type="region of interest" description="Disordered" evidence="1">
    <location>
        <begin position="1"/>
        <end position="77"/>
    </location>
</feature>
<gene>
    <name evidence="2" type="ORF">ACFO3R_13570</name>
</gene>
<organism evidence="2 3">
    <name type="scientific">Streptomyces flavovirens</name>
    <dbReference type="NCBI Taxonomy" id="52258"/>
    <lineage>
        <taxon>Bacteria</taxon>
        <taxon>Bacillati</taxon>
        <taxon>Actinomycetota</taxon>
        <taxon>Actinomycetes</taxon>
        <taxon>Kitasatosporales</taxon>
        <taxon>Streptomycetaceae</taxon>
        <taxon>Streptomyces</taxon>
    </lineage>
</organism>